<feature type="binding site" evidence="5">
    <location>
        <position position="46"/>
    </location>
    <ligand>
        <name>ATP</name>
        <dbReference type="ChEBI" id="CHEBI:30616"/>
    </ligand>
</feature>
<gene>
    <name evidence="8" type="ORF">ACFP4F_21690</name>
</gene>
<keyword evidence="9" id="KW-1185">Reference proteome</keyword>
<evidence type="ECO:0000313" key="9">
    <source>
        <dbReference type="Proteomes" id="UP001596139"/>
    </source>
</evidence>
<keyword evidence="2 5" id="KW-0547">Nucleotide-binding</keyword>
<keyword evidence="4 5" id="KW-0067">ATP-binding</keyword>
<evidence type="ECO:0000256" key="1">
    <source>
        <dbReference type="ARBA" id="ARBA00022679"/>
    </source>
</evidence>
<keyword evidence="3 8" id="KW-0418">Kinase</keyword>
<dbReference type="PROSITE" id="PS00108">
    <property type="entry name" value="PROTEIN_KINASE_ST"/>
    <property type="match status" value="1"/>
</dbReference>
<accession>A0ABW1MMT7</accession>
<dbReference type="EMBL" id="JBHSPX010000006">
    <property type="protein sequence ID" value="MFC6065139.1"/>
    <property type="molecule type" value="Genomic_DNA"/>
</dbReference>
<dbReference type="Gene3D" id="1.10.510.10">
    <property type="entry name" value="Transferase(Phosphotransferase) domain 1"/>
    <property type="match status" value="1"/>
</dbReference>
<feature type="region of interest" description="Disordered" evidence="6">
    <location>
        <begin position="301"/>
        <end position="348"/>
    </location>
</feature>
<dbReference type="SMART" id="SM00220">
    <property type="entry name" value="S_TKc"/>
    <property type="match status" value="1"/>
</dbReference>
<dbReference type="InterPro" id="IPR000719">
    <property type="entry name" value="Prot_kinase_dom"/>
</dbReference>
<evidence type="ECO:0000256" key="6">
    <source>
        <dbReference type="SAM" id="MobiDB-lite"/>
    </source>
</evidence>
<evidence type="ECO:0000313" key="8">
    <source>
        <dbReference type="EMBL" id="MFC6065139.1"/>
    </source>
</evidence>
<dbReference type="EC" id="2.7.11.1" evidence="8"/>
<reference evidence="9" key="1">
    <citation type="journal article" date="2019" name="Int. J. Syst. Evol. Microbiol.">
        <title>The Global Catalogue of Microorganisms (GCM) 10K type strain sequencing project: providing services to taxonomists for standard genome sequencing and annotation.</title>
        <authorList>
            <consortium name="The Broad Institute Genomics Platform"/>
            <consortium name="The Broad Institute Genome Sequencing Center for Infectious Disease"/>
            <person name="Wu L."/>
            <person name="Ma J."/>
        </authorList>
    </citation>
    <scope>NUCLEOTIDE SEQUENCE [LARGE SCALE GENOMIC DNA]</scope>
    <source>
        <strain evidence="9">CGMCC 1.15180</strain>
    </source>
</reference>
<dbReference type="InterPro" id="IPR017441">
    <property type="entry name" value="Protein_kinase_ATP_BS"/>
</dbReference>
<evidence type="ECO:0000256" key="4">
    <source>
        <dbReference type="ARBA" id="ARBA00022840"/>
    </source>
</evidence>
<evidence type="ECO:0000256" key="5">
    <source>
        <dbReference type="PROSITE-ProRule" id="PRU10141"/>
    </source>
</evidence>
<dbReference type="InterPro" id="IPR011009">
    <property type="entry name" value="Kinase-like_dom_sf"/>
</dbReference>
<dbReference type="SUPFAM" id="SSF56112">
    <property type="entry name" value="Protein kinase-like (PK-like)"/>
    <property type="match status" value="1"/>
</dbReference>
<dbReference type="Pfam" id="PF00069">
    <property type="entry name" value="Pkinase"/>
    <property type="match status" value="1"/>
</dbReference>
<dbReference type="PROSITE" id="PS50011">
    <property type="entry name" value="PROTEIN_KINASE_DOM"/>
    <property type="match status" value="1"/>
</dbReference>
<dbReference type="GO" id="GO:0004674">
    <property type="term" value="F:protein serine/threonine kinase activity"/>
    <property type="evidence" value="ECO:0007669"/>
    <property type="project" value="UniProtKB-EC"/>
</dbReference>
<evidence type="ECO:0000256" key="2">
    <source>
        <dbReference type="ARBA" id="ARBA00022741"/>
    </source>
</evidence>
<dbReference type="Proteomes" id="UP001596139">
    <property type="component" value="Unassembled WGS sequence"/>
</dbReference>
<evidence type="ECO:0000259" key="7">
    <source>
        <dbReference type="PROSITE" id="PS50011"/>
    </source>
</evidence>
<dbReference type="PANTHER" id="PTHR43289">
    <property type="entry name" value="MITOGEN-ACTIVATED PROTEIN KINASE KINASE KINASE 20-RELATED"/>
    <property type="match status" value="1"/>
</dbReference>
<protein>
    <submittedName>
        <fullName evidence="8">Serine/threonine-protein kinase</fullName>
        <ecNumber evidence="8">2.7.11.1</ecNumber>
    </submittedName>
</protein>
<dbReference type="Gene3D" id="3.30.200.20">
    <property type="entry name" value="Phosphorylase Kinase, domain 1"/>
    <property type="match status" value="1"/>
</dbReference>
<proteinExistence type="predicted"/>
<dbReference type="PANTHER" id="PTHR43289:SF34">
    <property type="entry name" value="SERINE_THREONINE-PROTEIN KINASE YBDM-RELATED"/>
    <property type="match status" value="1"/>
</dbReference>
<dbReference type="InterPro" id="IPR008271">
    <property type="entry name" value="Ser/Thr_kinase_AS"/>
</dbReference>
<organism evidence="8 9">
    <name type="scientific">Streptomyces ochraceiscleroticus</name>
    <dbReference type="NCBI Taxonomy" id="47761"/>
    <lineage>
        <taxon>Bacteria</taxon>
        <taxon>Bacillati</taxon>
        <taxon>Actinomycetota</taxon>
        <taxon>Actinomycetes</taxon>
        <taxon>Kitasatosporales</taxon>
        <taxon>Streptomycetaceae</taxon>
        <taxon>Streptomyces</taxon>
    </lineage>
</organism>
<dbReference type="PROSITE" id="PS00107">
    <property type="entry name" value="PROTEIN_KINASE_ATP"/>
    <property type="match status" value="1"/>
</dbReference>
<comment type="caution">
    <text evidence="8">The sequence shown here is derived from an EMBL/GenBank/DDBJ whole genome shotgun (WGS) entry which is preliminary data.</text>
</comment>
<feature type="compositionally biased region" description="Low complexity" evidence="6">
    <location>
        <begin position="325"/>
        <end position="346"/>
    </location>
</feature>
<keyword evidence="1 8" id="KW-0808">Transferase</keyword>
<dbReference type="RefSeq" id="WP_031050422.1">
    <property type="nucleotide sequence ID" value="NZ_JBHSPX010000006.1"/>
</dbReference>
<dbReference type="CDD" id="cd14014">
    <property type="entry name" value="STKc_PknB_like"/>
    <property type="match status" value="1"/>
</dbReference>
<feature type="domain" description="Protein kinase" evidence="7">
    <location>
        <begin position="18"/>
        <end position="285"/>
    </location>
</feature>
<name>A0ABW1MMT7_9ACTN</name>
<sequence length="607" mass="62816">MDGLKGLTAEDPRAIGAYRLLGRLGTGGMGRVYLARSEGGRTVAVKLVKAELAVEQEFRDRFRAEVAAARRVGGRWTAPVLDADTEAQVPWVATGYIAGPSLSEVVEGAYGPLPEYSVRRLAYGLASALLDIHGVGLVHRDLKPSNVLLTIDGPRVIDFGIARALDAVSEHTQTQAGMVVGSPSFMSPEQVRGERITPAGDVFCLGSVLAYAASGRMPFGSLVSGVHSVMFRVAESDPDLDAVPESLRELIGSCLSKSAAERPAPEELISVIGPVSSGGAAAPWLPAELIARLGQHAVQLLDTDTPPSGQPARPGHAEPPTTVLPTGSQSGPGPAASTGSGNTPAPARRRRWPLALGAVAVVIAAAGVAAVAVPALGGGTQHEGGSDIPADYVGTWTGDVERDGMPTGQQRRFVISHGSVGEVVANSISLGATYECKSDGKLVSASDTEGLRLDTTVVKSAPEGRCSALGEHSLKRGPQKNTLVWSAAGRTATLRPAGHEVVPTAYLGTWERPNADGVGTQRVTIERTPVGSPAVTIDVQGSGGHCTARADFYSADGKLSVGPSVVQRPAPGCAAGSSSVFRIAGDGSLVREFRGNDKQPRTYTKVQ</sequence>
<evidence type="ECO:0000256" key="3">
    <source>
        <dbReference type="ARBA" id="ARBA00022777"/>
    </source>
</evidence>